<dbReference type="EMBL" id="KI695037">
    <property type="protein sequence ID" value="ETM37666.1"/>
    <property type="molecule type" value="Genomic_DNA"/>
</dbReference>
<sequence>TNVVNTQGAAKISRISADDFNRLYDRLVVRRTSKNKRARRQVTTVVSVNSAEDAKALQQASEAARLEKTRHQEQLECDAKIASTVKRLRFARNLRGLARLTHCNPHQLAFQLVDATEEEQRQILLVVK</sequence>
<organism evidence="1">
    <name type="scientific">Phytophthora nicotianae</name>
    <name type="common">Potato buckeye rot agent</name>
    <name type="synonym">Phytophthora parasitica</name>
    <dbReference type="NCBI Taxonomy" id="4792"/>
    <lineage>
        <taxon>Eukaryota</taxon>
        <taxon>Sar</taxon>
        <taxon>Stramenopiles</taxon>
        <taxon>Oomycota</taxon>
        <taxon>Peronosporomycetes</taxon>
        <taxon>Peronosporales</taxon>
        <taxon>Peronosporaceae</taxon>
        <taxon>Phytophthora</taxon>
    </lineage>
</organism>
<protein>
    <submittedName>
        <fullName evidence="1">Uncharacterized protein</fullName>
    </submittedName>
</protein>
<reference evidence="1" key="1">
    <citation type="submission" date="2013-11" db="EMBL/GenBank/DDBJ databases">
        <title>The Genome Sequence of Phytophthora parasitica IAC_01/95.</title>
        <authorList>
            <consortium name="The Broad Institute Genomics Platform"/>
            <person name="Russ C."/>
            <person name="Tyler B."/>
            <person name="Panabieres F."/>
            <person name="Shan W."/>
            <person name="Tripathy S."/>
            <person name="Grunwald N."/>
            <person name="Machado M."/>
            <person name="Johnson C.S."/>
            <person name="Arredondo F."/>
            <person name="Hong C."/>
            <person name="Coffey M."/>
            <person name="Young S.K."/>
            <person name="Zeng Q."/>
            <person name="Gargeya S."/>
            <person name="Fitzgerald M."/>
            <person name="Abouelleil A."/>
            <person name="Alvarado L."/>
            <person name="Chapman S.B."/>
            <person name="Gainer-Dewar J."/>
            <person name="Goldberg J."/>
            <person name="Griggs A."/>
            <person name="Gujja S."/>
            <person name="Hansen M."/>
            <person name="Howarth C."/>
            <person name="Imamovic A."/>
            <person name="Ireland A."/>
            <person name="Larimer J."/>
            <person name="McCowan C."/>
            <person name="Murphy C."/>
            <person name="Pearson M."/>
            <person name="Poon T.W."/>
            <person name="Priest M."/>
            <person name="Roberts A."/>
            <person name="Saif S."/>
            <person name="Shea T."/>
            <person name="Sykes S."/>
            <person name="Wortman J."/>
            <person name="Nusbaum C."/>
            <person name="Birren B."/>
        </authorList>
    </citation>
    <scope>NUCLEOTIDE SEQUENCE [LARGE SCALE GENOMIC DNA]</scope>
    <source>
        <strain evidence="1">IAC_01/95</strain>
    </source>
</reference>
<evidence type="ECO:0000313" key="1">
    <source>
        <dbReference type="EMBL" id="ETM37665.1"/>
    </source>
</evidence>
<proteinExistence type="predicted"/>
<dbReference type="EMBL" id="KI695037">
    <property type="protein sequence ID" value="ETM37665.1"/>
    <property type="molecule type" value="Genomic_DNA"/>
</dbReference>
<dbReference type="AlphaFoldDB" id="W2MMX4"/>
<accession>W2MMX4</accession>
<dbReference type="Proteomes" id="UP000054532">
    <property type="component" value="Unassembled WGS sequence"/>
</dbReference>
<feature type="non-terminal residue" evidence="1">
    <location>
        <position position="1"/>
    </location>
</feature>
<gene>
    <name evidence="1" type="ORF">L914_15822</name>
</gene>
<name>W2MMX4_PHYNI</name>